<proteinExistence type="inferred from homology"/>
<dbReference type="InterPro" id="IPR001775">
    <property type="entry name" value="GspD/PilQ"/>
</dbReference>
<keyword evidence="3" id="KW-0472">Membrane</keyword>
<evidence type="ECO:0000256" key="4">
    <source>
        <dbReference type="RuleBase" id="RU004003"/>
    </source>
</evidence>
<dbReference type="EMBL" id="CP036287">
    <property type="protein sequence ID" value="QDU67196.1"/>
    <property type="molecule type" value="Genomic_DNA"/>
</dbReference>
<reference evidence="10 11" key="1">
    <citation type="submission" date="2019-02" db="EMBL/GenBank/DDBJ databases">
        <title>Deep-cultivation of Planctomycetes and their phenomic and genomic characterization uncovers novel biology.</title>
        <authorList>
            <person name="Wiegand S."/>
            <person name="Jogler M."/>
            <person name="Boedeker C."/>
            <person name="Pinto D."/>
            <person name="Vollmers J."/>
            <person name="Rivas-Marin E."/>
            <person name="Kohn T."/>
            <person name="Peeters S.H."/>
            <person name="Heuer A."/>
            <person name="Rast P."/>
            <person name="Oberbeckmann S."/>
            <person name="Bunk B."/>
            <person name="Jeske O."/>
            <person name="Meyerdierks A."/>
            <person name="Storesund J.E."/>
            <person name="Kallscheuer N."/>
            <person name="Luecker S."/>
            <person name="Lage O.M."/>
            <person name="Pohl T."/>
            <person name="Merkel B.J."/>
            <person name="Hornburger P."/>
            <person name="Mueller R.-W."/>
            <person name="Bruemmer F."/>
            <person name="Labrenz M."/>
            <person name="Spormann A.M."/>
            <person name="Op den Camp H."/>
            <person name="Overmann J."/>
            <person name="Amann R."/>
            <person name="Jetten M.S.M."/>
            <person name="Mascher T."/>
            <person name="Medema M.H."/>
            <person name="Devos D.P."/>
            <person name="Kaster A.-K."/>
            <person name="Ovreas L."/>
            <person name="Rohde M."/>
            <person name="Galperin M.Y."/>
            <person name="Jogler C."/>
        </authorList>
    </citation>
    <scope>NUCLEOTIDE SEQUENCE [LARGE SCALE GENOMIC DNA]</scope>
    <source>
        <strain evidence="10 11">Pla133</strain>
    </source>
</reference>
<feature type="chain" id="PRO_5022240264" evidence="7">
    <location>
        <begin position="19"/>
        <end position="820"/>
    </location>
</feature>
<organism evidence="10 11">
    <name type="scientific">Engelhardtia mirabilis</name>
    <dbReference type="NCBI Taxonomy" id="2528011"/>
    <lineage>
        <taxon>Bacteria</taxon>
        <taxon>Pseudomonadati</taxon>
        <taxon>Planctomycetota</taxon>
        <taxon>Planctomycetia</taxon>
        <taxon>Planctomycetia incertae sedis</taxon>
        <taxon>Engelhardtia</taxon>
    </lineage>
</organism>
<dbReference type="InterPro" id="IPR004846">
    <property type="entry name" value="T2SS/T3SS_dom"/>
</dbReference>
<evidence type="ECO:0000259" key="9">
    <source>
        <dbReference type="Pfam" id="PF03958"/>
    </source>
</evidence>
<keyword evidence="2 7" id="KW-0732">Signal</keyword>
<evidence type="ECO:0000256" key="1">
    <source>
        <dbReference type="ARBA" id="ARBA00004370"/>
    </source>
</evidence>
<dbReference type="AlphaFoldDB" id="A0A518BJP7"/>
<dbReference type="Proteomes" id="UP000316921">
    <property type="component" value="Chromosome"/>
</dbReference>
<feature type="compositionally biased region" description="Low complexity" evidence="6">
    <location>
        <begin position="392"/>
        <end position="410"/>
    </location>
</feature>
<feature type="region of interest" description="Disordered" evidence="6">
    <location>
        <begin position="32"/>
        <end position="61"/>
    </location>
</feature>
<gene>
    <name evidence="10" type="primary">gspD</name>
    <name evidence="10" type="ORF">Pla133_22740</name>
</gene>
<evidence type="ECO:0000313" key="11">
    <source>
        <dbReference type="Proteomes" id="UP000316921"/>
    </source>
</evidence>
<dbReference type="PANTHER" id="PTHR30332:SF24">
    <property type="entry name" value="SECRETIN GSPD-RELATED"/>
    <property type="match status" value="1"/>
</dbReference>
<dbReference type="PANTHER" id="PTHR30332">
    <property type="entry name" value="PROBABLE GENERAL SECRETION PATHWAY PROTEIN D"/>
    <property type="match status" value="1"/>
</dbReference>
<evidence type="ECO:0000256" key="2">
    <source>
        <dbReference type="ARBA" id="ARBA00022729"/>
    </source>
</evidence>
<feature type="region of interest" description="Disordered" evidence="6">
    <location>
        <begin position="796"/>
        <end position="820"/>
    </location>
</feature>
<name>A0A518BJP7_9BACT</name>
<evidence type="ECO:0000256" key="5">
    <source>
        <dbReference type="RuleBase" id="RU004004"/>
    </source>
</evidence>
<feature type="domain" description="NolW-like" evidence="9">
    <location>
        <begin position="360"/>
        <end position="446"/>
    </location>
</feature>
<feature type="region of interest" description="Disordered" evidence="6">
    <location>
        <begin position="386"/>
        <end position="410"/>
    </location>
</feature>
<dbReference type="InterPro" id="IPR005644">
    <property type="entry name" value="NolW-like"/>
</dbReference>
<dbReference type="GO" id="GO:0009279">
    <property type="term" value="C:cell outer membrane"/>
    <property type="evidence" value="ECO:0007669"/>
    <property type="project" value="UniProtKB-SubCell"/>
</dbReference>
<comment type="similarity">
    <text evidence="4">Belongs to the bacterial secretin family.</text>
</comment>
<evidence type="ECO:0000256" key="7">
    <source>
        <dbReference type="SAM" id="SignalP"/>
    </source>
</evidence>
<dbReference type="InterPro" id="IPR038591">
    <property type="entry name" value="NolW-like_sf"/>
</dbReference>
<evidence type="ECO:0000313" key="10">
    <source>
        <dbReference type="EMBL" id="QDU67196.1"/>
    </source>
</evidence>
<sequence precursor="true">MIATLLASLLLSASPAPAPAVTAASTSAAVAPASTTPLVQNGRGGGGGNAAASGNSANQEGAVPPIQAEGDFFILNFAEKEDDEGMSLLEFIKACEQATGLQFIVPKEASDELKNETVRMIGTKRIPKQDFYSFFQIIMFIHNFACVEVGAPPLTVTVIQSLASSNARTQGSIRQKSIYVLPEELDGYADQPATLITTVVTLPHTDVRQLSNSLRSLITDQNTLNMVPAGNSDSLILQGFGSYIVQLAKLLFLIDQESIIPPPDPPVFDYVPLEFASADDVSDMVEQLLEASQEAEQVARQAAGETTTPQARNQSSAKIIVDRRTNSLAVVALPKDLPAIKELIARLDTEVIEPERSYNVYTLANVGAEELADVLESFLEDAARVTDSANRSSGSSQQGGSSGSSSTEEVVVVPEPATNSLLIAANKTRYAEVVQLIQDLDRRADQVLIETALIELSGNDFQDIGVELGFADLPGTSETGGFGITSWGLSTLEDLDLDGIPDARVPTFASGITAGILDGDDFALPFLVRLLQTRENANVLSVPSILVNNNDSATVSTLDERPFTQITATGGVSGQTQENFQGYQEAGITLTISPSISASRYLRLGVELEVSNFLGSTTNASIPPPRVTRRLQTTINVPDGDTMIIGGVITNNTTLLRQQTPWLGDLPIIGALFRRDQETEDRRTLYFFVTPHILADEDFADLAEISYRKKLEASDIIGADRLRVIDPDFGIGDDENTLMGFEVPLYRRPPVGEVDPADVGIDAQRRREMLDGASEKAAAKQAAAQDAVYGINMVPETPETTASGATPELVPAATSGGDDQ</sequence>
<dbReference type="Gene3D" id="3.30.1370.120">
    <property type="match status" value="3"/>
</dbReference>
<dbReference type="Pfam" id="PF03958">
    <property type="entry name" value="Secretin_N"/>
    <property type="match status" value="2"/>
</dbReference>
<feature type="domain" description="Type II/III secretion system secretin-like" evidence="8">
    <location>
        <begin position="531"/>
        <end position="694"/>
    </location>
</feature>
<accession>A0A518BJP7</accession>
<evidence type="ECO:0000256" key="3">
    <source>
        <dbReference type="ARBA" id="ARBA00023136"/>
    </source>
</evidence>
<protein>
    <submittedName>
        <fullName evidence="10">Type II secretion system protein D</fullName>
    </submittedName>
</protein>
<evidence type="ECO:0000256" key="6">
    <source>
        <dbReference type="SAM" id="MobiDB-lite"/>
    </source>
</evidence>
<dbReference type="RefSeq" id="WP_419192370.1">
    <property type="nucleotide sequence ID" value="NZ_CP036287.1"/>
</dbReference>
<dbReference type="KEGG" id="pbap:Pla133_22740"/>
<evidence type="ECO:0000259" key="8">
    <source>
        <dbReference type="Pfam" id="PF00263"/>
    </source>
</evidence>
<dbReference type="GO" id="GO:0009306">
    <property type="term" value="P:protein secretion"/>
    <property type="evidence" value="ECO:0007669"/>
    <property type="project" value="InterPro"/>
</dbReference>
<keyword evidence="11" id="KW-1185">Reference proteome</keyword>
<feature type="compositionally biased region" description="Low complexity" evidence="6">
    <location>
        <begin position="32"/>
        <end position="41"/>
    </location>
</feature>
<feature type="signal peptide" evidence="7">
    <location>
        <begin position="1"/>
        <end position="18"/>
    </location>
</feature>
<dbReference type="Pfam" id="PF00263">
    <property type="entry name" value="Secretin"/>
    <property type="match status" value="1"/>
</dbReference>
<feature type="region of interest" description="Disordered" evidence="6">
    <location>
        <begin position="297"/>
        <end position="316"/>
    </location>
</feature>
<feature type="compositionally biased region" description="Polar residues" evidence="6">
    <location>
        <begin position="304"/>
        <end position="316"/>
    </location>
</feature>
<feature type="domain" description="NolW-like" evidence="9">
    <location>
        <begin position="271"/>
        <end position="349"/>
    </location>
</feature>
<dbReference type="PRINTS" id="PR00811">
    <property type="entry name" value="BCTERIALGSPD"/>
</dbReference>
<dbReference type="InterPro" id="IPR050810">
    <property type="entry name" value="Bact_Secretion_Sys_Channel"/>
</dbReference>
<dbReference type="GO" id="GO:0015627">
    <property type="term" value="C:type II protein secretion system complex"/>
    <property type="evidence" value="ECO:0007669"/>
    <property type="project" value="TreeGrafter"/>
</dbReference>
<keyword evidence="5" id="KW-0813">Transport</keyword>
<comment type="subcellular location">
    <subcellularLocation>
        <location evidence="5">Cell outer membrane</location>
    </subcellularLocation>
    <subcellularLocation>
        <location evidence="1">Membrane</location>
    </subcellularLocation>
</comment>